<dbReference type="Pfam" id="PF02811">
    <property type="entry name" value="PHP"/>
    <property type="match status" value="1"/>
</dbReference>
<dbReference type="PANTHER" id="PTHR32294">
    <property type="entry name" value="DNA POLYMERASE III SUBUNIT ALPHA"/>
    <property type="match status" value="1"/>
</dbReference>
<evidence type="ECO:0000256" key="4">
    <source>
        <dbReference type="ARBA" id="ARBA00019114"/>
    </source>
</evidence>
<evidence type="ECO:0000256" key="1">
    <source>
        <dbReference type="ARBA" id="ARBA00004496"/>
    </source>
</evidence>
<dbReference type="Pfam" id="PF07733">
    <property type="entry name" value="DNA_pol3_alpha"/>
    <property type="match status" value="1"/>
</dbReference>
<dbReference type="AlphaFoldDB" id="A0A846S2H6"/>
<dbReference type="InterPro" id="IPR004365">
    <property type="entry name" value="NA-bd_OB_tRNA"/>
</dbReference>
<comment type="subcellular location">
    <subcellularLocation>
        <location evidence="1">Cytoplasm</location>
    </subcellularLocation>
</comment>
<dbReference type="GO" id="GO:0003676">
    <property type="term" value="F:nucleic acid binding"/>
    <property type="evidence" value="ECO:0007669"/>
    <property type="project" value="InterPro"/>
</dbReference>
<dbReference type="NCBIfam" id="TIGR00594">
    <property type="entry name" value="polc"/>
    <property type="match status" value="1"/>
</dbReference>
<dbReference type="InterPro" id="IPR004805">
    <property type="entry name" value="DnaE2/DnaE/PolC"/>
</dbReference>
<accession>A0A846S2H6</accession>
<comment type="caution">
    <text evidence="11">The sequence shown here is derived from an EMBL/GenBank/DDBJ whole genome shotgun (WGS) entry which is preliminary data.</text>
</comment>
<dbReference type="GO" id="GO:0003887">
    <property type="term" value="F:DNA-directed DNA polymerase activity"/>
    <property type="evidence" value="ECO:0007669"/>
    <property type="project" value="UniProtKB-KW"/>
</dbReference>
<dbReference type="InterPro" id="IPR004013">
    <property type="entry name" value="PHP_dom"/>
</dbReference>
<dbReference type="InterPro" id="IPR040982">
    <property type="entry name" value="DNA_pol3_finger"/>
</dbReference>
<dbReference type="SUPFAM" id="SSF89550">
    <property type="entry name" value="PHP domain-like"/>
    <property type="match status" value="1"/>
</dbReference>
<dbReference type="CDD" id="cd12113">
    <property type="entry name" value="PHP_PolIIIA_DnaE3"/>
    <property type="match status" value="1"/>
</dbReference>
<name>A0A846S2H6_9MICO</name>
<evidence type="ECO:0000259" key="10">
    <source>
        <dbReference type="SMART" id="SM00481"/>
    </source>
</evidence>
<dbReference type="Proteomes" id="UP000576792">
    <property type="component" value="Unassembled WGS sequence"/>
</dbReference>
<dbReference type="InterPro" id="IPR029460">
    <property type="entry name" value="DNAPol_HHH"/>
</dbReference>
<dbReference type="InterPro" id="IPR003141">
    <property type="entry name" value="Pol/His_phosphatase_N"/>
</dbReference>
<dbReference type="SMART" id="SM00481">
    <property type="entry name" value="POLIIIAc"/>
    <property type="match status" value="1"/>
</dbReference>
<dbReference type="InterPro" id="IPR041931">
    <property type="entry name" value="DNA_pol3_alpha_thumb_dom"/>
</dbReference>
<dbReference type="InterPro" id="IPR016195">
    <property type="entry name" value="Pol/histidinol_Pase-like"/>
</dbReference>
<evidence type="ECO:0000256" key="6">
    <source>
        <dbReference type="ARBA" id="ARBA00022695"/>
    </source>
</evidence>
<dbReference type="GO" id="GO:0005737">
    <property type="term" value="C:cytoplasm"/>
    <property type="evidence" value="ECO:0007669"/>
    <property type="project" value="UniProtKB-SubCell"/>
</dbReference>
<proteinExistence type="inferred from homology"/>
<protein>
    <recommendedName>
        <fullName evidence="4">DNA polymerase III subunit alpha</fullName>
        <ecNumber evidence="3">2.7.7.7</ecNumber>
    </recommendedName>
</protein>
<gene>
    <name evidence="11" type="ORF">BKA07_002263</name>
</gene>
<keyword evidence="8" id="KW-0239">DNA-directed DNA polymerase</keyword>
<evidence type="ECO:0000256" key="2">
    <source>
        <dbReference type="ARBA" id="ARBA00009496"/>
    </source>
</evidence>
<reference evidence="11 12" key="1">
    <citation type="submission" date="2020-03" db="EMBL/GenBank/DDBJ databases">
        <title>Sequencing the genomes of 1000 actinobacteria strains.</title>
        <authorList>
            <person name="Klenk H.-P."/>
        </authorList>
    </citation>
    <scope>NUCLEOTIDE SEQUENCE [LARGE SCALE GENOMIC DNA]</scope>
    <source>
        <strain evidence="11 12">DSM 18964</strain>
    </source>
</reference>
<evidence type="ECO:0000256" key="8">
    <source>
        <dbReference type="ARBA" id="ARBA00022932"/>
    </source>
</evidence>
<evidence type="ECO:0000256" key="7">
    <source>
        <dbReference type="ARBA" id="ARBA00022705"/>
    </source>
</evidence>
<dbReference type="Pfam" id="PF17657">
    <property type="entry name" value="DNA_pol3_finger"/>
    <property type="match status" value="1"/>
</dbReference>
<dbReference type="Gene3D" id="1.10.150.870">
    <property type="match status" value="1"/>
</dbReference>
<dbReference type="EC" id="2.7.7.7" evidence="3"/>
<comment type="similarity">
    <text evidence="2">Belongs to the DNA polymerase type-C family. DnaE subfamily.</text>
</comment>
<sequence length="1170" mass="130151">MPTEEFVHLHVHSEYSMLDGAAHIGPLVDEAARQGMPAVAVTDHGNVFGAFEFWRTAKDAGIKPIIGTEAYLTPGTHRSERTRVRWGDGSRDDVSGAGAYTHLTMLAETTGGMHNLFRLSSLASMEGQYFKPRMDRELLSTYGRGLIATTGCPSSEVQTRLRLGQYDEARQAAADFRDIFGAENYFCELMDHGLGIEKRVMGDLIRIAKDLGLPLVATNDLHYVAADDAKSHAALLCVQSGSTMDDPKRFKFDADEFYLKSAAQMRHLFRDFPEACDNTLLIAERCNVEFDTSANYMPRFPVPDGETEETWLVKEIERGLNMRYPGGISQEVRERAEYETAIILQMGFAGYFLVVADFIQWAKSQGIRVGPGRGSGAGSMVAYALTITGLDPLVHDLIFERFLNPDRVSMPDFDVDFDDRRRGEVIQYVTDKYGDDRVAQIVTYGTIKAKQALKDSARVLGHPFSMGEKVTKAMPPTVSGKDIPLSGIFDSEHPRYAEAQDVRALIESDPEVRTVYDTATGLENLKRQWGVHAAGVIMSSEPLMDVIPLMKRDQDGQIITQFDYPTCEGLGLIKMDFLGLRNLTIISDALDNIRTNRGEEIDLEELPLNDAGVFELMRRGDTLGVIQFDGDAMRSLLRLARPDHFEDITAVGALYRPGSMGANSHINYALRKTGQQEIVPIHPELAEPLDEVLGKTYGLIVYQEQVMTIAQVLAGFTLGQADLLRRAMGKKKKAELDKQFEGFSSGMRTNGYSEEAITTLWNILLPFSDYAFNKAHSDAYGLLSYWTAYLKAHYPAEYMAALLTSVGENRDKMALYLGETRRMGIRVLPPDVNESIRYFAAVGEDIRFGLEAIRNVGGNVVEQIVRTRKERPFEEFHDFLRRVPQEATNKRAVESLIKAGAFDQYGHSRRALVSIHKEAVDATTSVKREEARGQYDLFAGIDGEGFDDVSAEIPTLPEWGRLEKLGHERDMLGLYVSDHPLTGLEQQLSKRSTHAIEQLLGEKPPKDGQRITVAGLITQVQQRVAKSSGNPYAIVRVEDLSADVTVMVMGKTHQLYSSALEQDVVVAVTGRVSVRDEGLNLHADGIEVLDAMIDRHDRPFTILIAEDATTEPRVTELGDILSRHPGETATHLKMRKPQSIVHFDLPNHPVSVTNDLYAEVKALLGANSIE</sequence>
<dbReference type="RefSeq" id="WP_167950959.1">
    <property type="nucleotide sequence ID" value="NZ_BAAAPQ010000003.1"/>
</dbReference>
<comment type="catalytic activity">
    <reaction evidence="9">
        <text>DNA(n) + a 2'-deoxyribonucleoside 5'-triphosphate = DNA(n+1) + diphosphate</text>
        <dbReference type="Rhea" id="RHEA:22508"/>
        <dbReference type="Rhea" id="RHEA-COMP:17339"/>
        <dbReference type="Rhea" id="RHEA-COMP:17340"/>
        <dbReference type="ChEBI" id="CHEBI:33019"/>
        <dbReference type="ChEBI" id="CHEBI:61560"/>
        <dbReference type="ChEBI" id="CHEBI:173112"/>
        <dbReference type="EC" id="2.7.7.7"/>
    </reaction>
</comment>
<dbReference type="Pfam" id="PF01336">
    <property type="entry name" value="tRNA_anti-codon"/>
    <property type="match status" value="1"/>
</dbReference>
<keyword evidence="5 11" id="KW-0808">Transferase</keyword>
<keyword evidence="7" id="KW-0235">DNA replication</keyword>
<dbReference type="EMBL" id="JAATJN010000001">
    <property type="protein sequence ID" value="NJC57228.1"/>
    <property type="molecule type" value="Genomic_DNA"/>
</dbReference>
<dbReference type="Pfam" id="PF14579">
    <property type="entry name" value="HHH_6"/>
    <property type="match status" value="1"/>
</dbReference>
<dbReference type="GO" id="GO:0008408">
    <property type="term" value="F:3'-5' exonuclease activity"/>
    <property type="evidence" value="ECO:0007669"/>
    <property type="project" value="InterPro"/>
</dbReference>
<keyword evidence="12" id="KW-1185">Reference proteome</keyword>
<dbReference type="PANTHER" id="PTHR32294:SF0">
    <property type="entry name" value="DNA POLYMERASE III SUBUNIT ALPHA"/>
    <property type="match status" value="1"/>
</dbReference>
<dbReference type="InterPro" id="IPR011708">
    <property type="entry name" value="DNA_pol3_alpha_NTPase_dom"/>
</dbReference>
<evidence type="ECO:0000313" key="11">
    <source>
        <dbReference type="EMBL" id="NJC57228.1"/>
    </source>
</evidence>
<evidence type="ECO:0000256" key="3">
    <source>
        <dbReference type="ARBA" id="ARBA00012417"/>
    </source>
</evidence>
<evidence type="ECO:0000313" key="12">
    <source>
        <dbReference type="Proteomes" id="UP000576792"/>
    </source>
</evidence>
<evidence type="ECO:0000256" key="5">
    <source>
        <dbReference type="ARBA" id="ARBA00022679"/>
    </source>
</evidence>
<keyword evidence="6 11" id="KW-0548">Nucleotidyltransferase</keyword>
<organism evidence="11 12">
    <name type="scientific">Brevibacterium marinum</name>
    <dbReference type="NCBI Taxonomy" id="418643"/>
    <lineage>
        <taxon>Bacteria</taxon>
        <taxon>Bacillati</taxon>
        <taxon>Actinomycetota</taxon>
        <taxon>Actinomycetes</taxon>
        <taxon>Micrococcales</taxon>
        <taxon>Brevibacteriaceae</taxon>
        <taxon>Brevibacterium</taxon>
    </lineage>
</organism>
<dbReference type="Gene3D" id="1.10.10.1600">
    <property type="entry name" value="Bacterial DNA polymerase III alpha subunit, thumb domain"/>
    <property type="match status" value="1"/>
</dbReference>
<dbReference type="GO" id="GO:0006260">
    <property type="term" value="P:DNA replication"/>
    <property type="evidence" value="ECO:0007669"/>
    <property type="project" value="UniProtKB-KW"/>
</dbReference>
<feature type="domain" description="Polymerase/histidinol phosphatase N-terminal" evidence="10">
    <location>
        <begin position="7"/>
        <end position="74"/>
    </location>
</feature>
<dbReference type="CDD" id="cd04485">
    <property type="entry name" value="DnaE_OBF"/>
    <property type="match status" value="1"/>
</dbReference>
<dbReference type="Gene3D" id="3.20.20.140">
    <property type="entry name" value="Metal-dependent hydrolases"/>
    <property type="match status" value="1"/>
</dbReference>
<evidence type="ECO:0000256" key="9">
    <source>
        <dbReference type="ARBA" id="ARBA00049244"/>
    </source>
</evidence>
<dbReference type="SUPFAM" id="SSF160975">
    <property type="entry name" value="AF1531-like"/>
    <property type="match status" value="1"/>
</dbReference>
<dbReference type="NCBIfam" id="NF004226">
    <property type="entry name" value="PRK05673.1"/>
    <property type="match status" value="1"/>
</dbReference>